<proteinExistence type="inferred from homology"/>
<dbReference type="Proteomes" id="UP000431080">
    <property type="component" value="Unassembled WGS sequence"/>
</dbReference>
<dbReference type="EMBL" id="WJIF01000009">
    <property type="protein sequence ID" value="MRG61087.1"/>
    <property type="molecule type" value="Genomic_DNA"/>
</dbReference>
<dbReference type="PANTHER" id="PTHR43227">
    <property type="entry name" value="BLL4140 PROTEIN"/>
    <property type="match status" value="1"/>
</dbReference>
<evidence type="ECO:0000256" key="5">
    <source>
        <dbReference type="ARBA" id="ARBA00022989"/>
    </source>
</evidence>
<dbReference type="GO" id="GO:0005886">
    <property type="term" value="C:plasma membrane"/>
    <property type="evidence" value="ECO:0007669"/>
    <property type="project" value="UniProtKB-SubCell"/>
</dbReference>
<dbReference type="Gene3D" id="1.10.3720.10">
    <property type="entry name" value="MetI-like"/>
    <property type="match status" value="1"/>
</dbReference>
<evidence type="ECO:0000256" key="1">
    <source>
        <dbReference type="ARBA" id="ARBA00004651"/>
    </source>
</evidence>
<keyword evidence="4 7" id="KW-0812">Transmembrane</keyword>
<dbReference type="PANTHER" id="PTHR43227:SF8">
    <property type="entry name" value="DIACETYLCHITOBIOSE UPTAKE SYSTEM PERMEASE PROTEIN DASB"/>
    <property type="match status" value="1"/>
</dbReference>
<dbReference type="InterPro" id="IPR000515">
    <property type="entry name" value="MetI-like"/>
</dbReference>
<sequence length="333" mass="36764">MTTVDRGPDALPSAIEGERIVAPEPSRGGGDRSKRRRRAGGFTPYALLIPASAVLAAIVGWPLIQLIITSFQEYGRAQVFGAAPEWVWFQNYTDVLTDPVFYEVLARTIVFAAVCVALTMLLGTLIALMMARLPKAFRMLLSVGLLLAWAMPALTATIVWGWMFDTDYGVINHVLVNFFGLEEFFKHPWLIEPLSFFAVAAVIIVWGAVPFVAFTLYAGLTQVPDEVLEAAQLDGAGAFARFRLIVFPYLKPIFLVVAILQIIWDMKVFTQIFALQDIGGIRAETNTLGVYIYQVSIAGGEFGIGGALAMIFALIMMSISVFYIRHLIKEDEQ</sequence>
<evidence type="ECO:0000313" key="10">
    <source>
        <dbReference type="Proteomes" id="UP000431080"/>
    </source>
</evidence>
<feature type="transmembrane region" description="Helical" evidence="7">
    <location>
        <begin position="42"/>
        <end position="64"/>
    </location>
</feature>
<feature type="transmembrane region" description="Helical" evidence="7">
    <location>
        <begin position="194"/>
        <end position="220"/>
    </location>
</feature>
<dbReference type="CDD" id="cd06261">
    <property type="entry name" value="TM_PBP2"/>
    <property type="match status" value="1"/>
</dbReference>
<keyword evidence="6 7" id="KW-0472">Membrane</keyword>
<name>A0A6I2FB87_9MICO</name>
<feature type="transmembrane region" description="Helical" evidence="7">
    <location>
        <begin position="104"/>
        <end position="128"/>
    </location>
</feature>
<comment type="caution">
    <text evidence="9">The sequence shown here is derived from an EMBL/GenBank/DDBJ whole genome shotgun (WGS) entry which is preliminary data.</text>
</comment>
<evidence type="ECO:0000256" key="7">
    <source>
        <dbReference type="RuleBase" id="RU363032"/>
    </source>
</evidence>
<evidence type="ECO:0000259" key="8">
    <source>
        <dbReference type="PROSITE" id="PS50928"/>
    </source>
</evidence>
<keyword evidence="2 7" id="KW-0813">Transport</keyword>
<dbReference type="AlphaFoldDB" id="A0A6I2FB87"/>
<evidence type="ECO:0000256" key="3">
    <source>
        <dbReference type="ARBA" id="ARBA00022475"/>
    </source>
</evidence>
<evidence type="ECO:0000256" key="4">
    <source>
        <dbReference type="ARBA" id="ARBA00022692"/>
    </source>
</evidence>
<comment type="similarity">
    <text evidence="7">Belongs to the binding-protein-dependent transport system permease family.</text>
</comment>
<evidence type="ECO:0000256" key="2">
    <source>
        <dbReference type="ARBA" id="ARBA00022448"/>
    </source>
</evidence>
<dbReference type="InterPro" id="IPR050809">
    <property type="entry name" value="UgpAE/MalFG_permease"/>
</dbReference>
<keyword evidence="3" id="KW-1003">Cell membrane</keyword>
<keyword evidence="10" id="KW-1185">Reference proteome</keyword>
<gene>
    <name evidence="9" type="ORF">GE115_14615</name>
</gene>
<dbReference type="GO" id="GO:0055085">
    <property type="term" value="P:transmembrane transport"/>
    <property type="evidence" value="ECO:0007669"/>
    <property type="project" value="InterPro"/>
</dbReference>
<dbReference type="RefSeq" id="WP_153685507.1">
    <property type="nucleotide sequence ID" value="NZ_WJIF01000009.1"/>
</dbReference>
<feature type="transmembrane region" description="Helical" evidence="7">
    <location>
        <begin position="302"/>
        <end position="324"/>
    </location>
</feature>
<feature type="domain" description="ABC transmembrane type-1" evidence="8">
    <location>
        <begin position="105"/>
        <end position="323"/>
    </location>
</feature>
<reference evidence="9 10" key="1">
    <citation type="submission" date="2019-10" db="EMBL/GenBank/DDBJ databases">
        <authorList>
            <person name="Nie G."/>
            <person name="Ming H."/>
            <person name="Yi B."/>
        </authorList>
    </citation>
    <scope>NUCLEOTIDE SEQUENCE [LARGE SCALE GENOMIC DNA]</scope>
    <source>
        <strain evidence="9 10">CFH 90414</strain>
    </source>
</reference>
<evidence type="ECO:0000256" key="6">
    <source>
        <dbReference type="ARBA" id="ARBA00023136"/>
    </source>
</evidence>
<dbReference type="PROSITE" id="PS50928">
    <property type="entry name" value="ABC_TM1"/>
    <property type="match status" value="1"/>
</dbReference>
<dbReference type="SUPFAM" id="SSF161098">
    <property type="entry name" value="MetI-like"/>
    <property type="match status" value="1"/>
</dbReference>
<dbReference type="Pfam" id="PF00528">
    <property type="entry name" value="BPD_transp_1"/>
    <property type="match status" value="1"/>
</dbReference>
<organism evidence="9 10">
    <name type="scientific">Agromyces agglutinans</name>
    <dbReference type="NCBI Taxonomy" id="2662258"/>
    <lineage>
        <taxon>Bacteria</taxon>
        <taxon>Bacillati</taxon>
        <taxon>Actinomycetota</taxon>
        <taxon>Actinomycetes</taxon>
        <taxon>Micrococcales</taxon>
        <taxon>Microbacteriaceae</taxon>
        <taxon>Agromyces</taxon>
    </lineage>
</organism>
<comment type="subcellular location">
    <subcellularLocation>
        <location evidence="1 7">Cell membrane</location>
        <topology evidence="1 7">Multi-pass membrane protein</topology>
    </subcellularLocation>
</comment>
<keyword evidence="5 7" id="KW-1133">Transmembrane helix</keyword>
<feature type="transmembrane region" description="Helical" evidence="7">
    <location>
        <begin position="241"/>
        <end position="264"/>
    </location>
</feature>
<evidence type="ECO:0000313" key="9">
    <source>
        <dbReference type="EMBL" id="MRG61087.1"/>
    </source>
</evidence>
<dbReference type="InterPro" id="IPR035906">
    <property type="entry name" value="MetI-like_sf"/>
</dbReference>
<feature type="transmembrane region" description="Helical" evidence="7">
    <location>
        <begin position="140"/>
        <end position="163"/>
    </location>
</feature>
<protein>
    <submittedName>
        <fullName evidence="9">ABC transporter permease subunit</fullName>
    </submittedName>
</protein>
<accession>A0A6I2FB87</accession>